<organism evidence="7 8">
    <name type="scientific">Glomus cerebriforme</name>
    <dbReference type="NCBI Taxonomy" id="658196"/>
    <lineage>
        <taxon>Eukaryota</taxon>
        <taxon>Fungi</taxon>
        <taxon>Fungi incertae sedis</taxon>
        <taxon>Mucoromycota</taxon>
        <taxon>Glomeromycotina</taxon>
        <taxon>Glomeromycetes</taxon>
        <taxon>Glomerales</taxon>
        <taxon>Glomeraceae</taxon>
        <taxon>Glomus</taxon>
    </lineage>
</organism>
<dbReference type="Proteomes" id="UP000265703">
    <property type="component" value="Unassembled WGS sequence"/>
</dbReference>
<evidence type="ECO:0000256" key="2">
    <source>
        <dbReference type="ARBA" id="ARBA00022741"/>
    </source>
</evidence>
<evidence type="ECO:0000256" key="1">
    <source>
        <dbReference type="ARBA" id="ARBA00022679"/>
    </source>
</evidence>
<accession>A0A397T8Y5</accession>
<evidence type="ECO:0000313" key="7">
    <source>
        <dbReference type="EMBL" id="RIA91521.1"/>
    </source>
</evidence>
<evidence type="ECO:0000256" key="3">
    <source>
        <dbReference type="ARBA" id="ARBA00022777"/>
    </source>
</evidence>
<feature type="compositionally biased region" description="Acidic residues" evidence="5">
    <location>
        <begin position="438"/>
        <end position="451"/>
    </location>
</feature>
<dbReference type="SUPFAM" id="SSF56112">
    <property type="entry name" value="Protein kinase-like (PK-like)"/>
    <property type="match status" value="1"/>
</dbReference>
<dbReference type="Gene3D" id="1.10.510.10">
    <property type="entry name" value="Transferase(Phosphotransferase) domain 1"/>
    <property type="match status" value="1"/>
</dbReference>
<keyword evidence="1" id="KW-0808">Transferase</keyword>
<proteinExistence type="predicted"/>
<dbReference type="EMBL" id="QKYT01000150">
    <property type="protein sequence ID" value="RIA91521.1"/>
    <property type="molecule type" value="Genomic_DNA"/>
</dbReference>
<keyword evidence="8" id="KW-1185">Reference proteome</keyword>
<feature type="region of interest" description="Disordered" evidence="5">
    <location>
        <begin position="433"/>
        <end position="462"/>
    </location>
</feature>
<dbReference type="Pfam" id="PF07714">
    <property type="entry name" value="PK_Tyr_Ser-Thr"/>
    <property type="match status" value="1"/>
</dbReference>
<sequence length="502" mass="58933">MDQLTNYKLKIDSLISNDTSLVQPTQATIKPKCKRKMYKKCNECNRRRKTSNESHQICHVCYNAKTIIKQSGNKIIDDFIRYTQTNYVHKRGKMNFFPHDQFKNIEFIAEGGFSKIYRATWNYRTVVLKKLNNSKNITPKELNELKIFYNYRTIRWSCDNRVCSYFGITQDPNTQDFMIIMPYYSSGDLIHYINNDFYNIGWNVKLNNLSQIIDGLCDIHHIDIIHRDFHSGNIFFDNRKAIIGDLGISKSATESTDDENNENYGIIPYIAPEIFQGQKYTKASDIYSFGMIMWEFMTGRRPFWDEVHDIELIIKIIDGLRPPIATNAPKGYIELMKECWHFDPNKRPTAHNVWNNIREMYHKESGDNLTEIVPSPDIGSVTMKNPGAIYKSRPLSGMIKSAMSLRSSRDQSNDLEIDPFHYYRKNRESAGKRKFEDNLMEDNENNNDTDNEQSTKRKKLSENEKNNVFLTKEFELDIDSNYNHDINNEYITKEIELDINDL</sequence>
<dbReference type="InterPro" id="IPR001245">
    <property type="entry name" value="Ser-Thr/Tyr_kinase_cat_dom"/>
</dbReference>
<evidence type="ECO:0000256" key="5">
    <source>
        <dbReference type="SAM" id="MobiDB-lite"/>
    </source>
</evidence>
<reference evidence="7 8" key="1">
    <citation type="submission" date="2018-06" db="EMBL/GenBank/DDBJ databases">
        <title>Comparative genomics reveals the genomic features of Rhizophagus irregularis, R. cerebriforme, R. diaphanum and Gigaspora rosea, and their symbiotic lifestyle signature.</title>
        <authorList>
            <person name="Morin E."/>
            <person name="San Clemente H."/>
            <person name="Chen E.C.H."/>
            <person name="De La Providencia I."/>
            <person name="Hainaut M."/>
            <person name="Kuo A."/>
            <person name="Kohler A."/>
            <person name="Murat C."/>
            <person name="Tang N."/>
            <person name="Roy S."/>
            <person name="Loubradou J."/>
            <person name="Henrissat B."/>
            <person name="Grigoriev I.V."/>
            <person name="Corradi N."/>
            <person name="Roux C."/>
            <person name="Martin F.M."/>
        </authorList>
    </citation>
    <scope>NUCLEOTIDE SEQUENCE [LARGE SCALE GENOMIC DNA]</scope>
    <source>
        <strain evidence="7 8">DAOM 227022</strain>
    </source>
</reference>
<dbReference type="PANTHER" id="PTHR44329:SF288">
    <property type="entry name" value="MITOGEN-ACTIVATED PROTEIN KINASE KINASE KINASE 20"/>
    <property type="match status" value="1"/>
</dbReference>
<dbReference type="InterPro" id="IPR051681">
    <property type="entry name" value="Ser/Thr_Kinases-Pseudokinases"/>
</dbReference>
<dbReference type="PRINTS" id="PR00109">
    <property type="entry name" value="TYRKINASE"/>
</dbReference>
<dbReference type="GO" id="GO:0005524">
    <property type="term" value="F:ATP binding"/>
    <property type="evidence" value="ECO:0007669"/>
    <property type="project" value="UniProtKB-KW"/>
</dbReference>
<gene>
    <name evidence="7" type="ORF">C1645_875370</name>
</gene>
<evidence type="ECO:0000313" key="8">
    <source>
        <dbReference type="Proteomes" id="UP000265703"/>
    </source>
</evidence>
<dbReference type="AlphaFoldDB" id="A0A397T8Y5"/>
<dbReference type="PROSITE" id="PS50011">
    <property type="entry name" value="PROTEIN_KINASE_DOM"/>
    <property type="match status" value="1"/>
</dbReference>
<protein>
    <submittedName>
        <fullName evidence="7">Kinase-like domain-containing protein</fullName>
    </submittedName>
</protein>
<feature type="domain" description="Protein kinase" evidence="6">
    <location>
        <begin position="102"/>
        <end position="361"/>
    </location>
</feature>
<dbReference type="STRING" id="658196.A0A397T8Y5"/>
<evidence type="ECO:0000256" key="4">
    <source>
        <dbReference type="ARBA" id="ARBA00022840"/>
    </source>
</evidence>
<keyword evidence="3 7" id="KW-0418">Kinase</keyword>
<keyword evidence="2" id="KW-0547">Nucleotide-binding</keyword>
<dbReference type="GO" id="GO:0004674">
    <property type="term" value="F:protein serine/threonine kinase activity"/>
    <property type="evidence" value="ECO:0007669"/>
    <property type="project" value="TreeGrafter"/>
</dbReference>
<keyword evidence="4" id="KW-0067">ATP-binding</keyword>
<dbReference type="InterPro" id="IPR011009">
    <property type="entry name" value="Kinase-like_dom_sf"/>
</dbReference>
<dbReference type="InterPro" id="IPR000719">
    <property type="entry name" value="Prot_kinase_dom"/>
</dbReference>
<evidence type="ECO:0000259" key="6">
    <source>
        <dbReference type="PROSITE" id="PS50011"/>
    </source>
</evidence>
<dbReference type="PANTHER" id="PTHR44329">
    <property type="entry name" value="SERINE/THREONINE-PROTEIN KINASE TNNI3K-RELATED"/>
    <property type="match status" value="1"/>
</dbReference>
<name>A0A397T8Y5_9GLOM</name>
<comment type="caution">
    <text evidence="7">The sequence shown here is derived from an EMBL/GenBank/DDBJ whole genome shotgun (WGS) entry which is preliminary data.</text>
</comment>